<name>A0A139R883_STRMT</name>
<sequence>MLISNASAILHMFGQERYFTFPLFKSEKKLRLTPDILDN</sequence>
<organism evidence="1 2">
    <name type="scientific">Streptococcus mitis</name>
    <dbReference type="NCBI Taxonomy" id="28037"/>
    <lineage>
        <taxon>Bacteria</taxon>
        <taxon>Bacillati</taxon>
        <taxon>Bacillota</taxon>
        <taxon>Bacilli</taxon>
        <taxon>Lactobacillales</taxon>
        <taxon>Streptococcaceae</taxon>
        <taxon>Streptococcus</taxon>
        <taxon>Streptococcus mitis group</taxon>
    </lineage>
</organism>
<proteinExistence type="predicted"/>
<evidence type="ECO:0000313" key="1">
    <source>
        <dbReference type="EMBL" id="KXU10957.1"/>
    </source>
</evidence>
<reference evidence="1 2" key="1">
    <citation type="submission" date="2016-01" db="EMBL/GenBank/DDBJ databases">
        <title>Highly variable Streptococcus oralis are common among viridans streptococci isolated from primates.</title>
        <authorList>
            <person name="Denapaite D."/>
            <person name="Rieger M."/>
            <person name="Koendgen S."/>
            <person name="Brueckner R."/>
            <person name="Ochigava I."/>
            <person name="Kappeler P."/>
            <person name="Maetz-Rensing K."/>
            <person name="Leendertz F."/>
            <person name="Hakenbeck R."/>
        </authorList>
    </citation>
    <scope>NUCLEOTIDE SEQUENCE [LARGE SCALE GENOMIC DNA]</scope>
    <source>
        <strain evidence="1 2">DD22</strain>
    </source>
</reference>
<comment type="caution">
    <text evidence="1">The sequence shown here is derived from an EMBL/GenBank/DDBJ whole genome shotgun (WGS) entry which is preliminary data.</text>
</comment>
<evidence type="ECO:0000313" key="2">
    <source>
        <dbReference type="Proteomes" id="UP000070779"/>
    </source>
</evidence>
<dbReference type="Proteomes" id="UP000070779">
    <property type="component" value="Unassembled WGS sequence"/>
</dbReference>
<accession>A0A139R883</accession>
<gene>
    <name evidence="1" type="ORF">SMIDD22_01761</name>
</gene>
<protein>
    <submittedName>
        <fullName evidence="1">Uncharacterized protein</fullName>
    </submittedName>
</protein>
<dbReference type="EMBL" id="LQZD01000428">
    <property type="protein sequence ID" value="KXU10957.1"/>
    <property type="molecule type" value="Genomic_DNA"/>
</dbReference>
<dbReference type="AlphaFoldDB" id="A0A139R883"/>